<name>A0A5Q0LR97_9ACTN</name>
<accession>A0A5Q0LR97</accession>
<organism evidence="1 2">
    <name type="scientific">Streptomyces fagopyri</name>
    <dbReference type="NCBI Taxonomy" id="2662397"/>
    <lineage>
        <taxon>Bacteria</taxon>
        <taxon>Bacillati</taxon>
        <taxon>Actinomycetota</taxon>
        <taxon>Actinomycetes</taxon>
        <taxon>Kitasatosporales</taxon>
        <taxon>Streptomycetaceae</taxon>
        <taxon>Streptomyces</taxon>
    </lineage>
</organism>
<dbReference type="AlphaFoldDB" id="A0A5Q0LR97"/>
<protein>
    <submittedName>
        <fullName evidence="1">Uncharacterized protein</fullName>
    </submittedName>
</protein>
<evidence type="ECO:0000313" key="2">
    <source>
        <dbReference type="Proteomes" id="UP000326179"/>
    </source>
</evidence>
<dbReference type="Proteomes" id="UP000326179">
    <property type="component" value="Chromosome"/>
</dbReference>
<keyword evidence="2" id="KW-1185">Reference proteome</keyword>
<dbReference type="EMBL" id="CP045643">
    <property type="protein sequence ID" value="QFZ78986.1"/>
    <property type="molecule type" value="Genomic_DNA"/>
</dbReference>
<sequence length="108" mass="12171">MTDPRGAVAGLGYVAHMTDRDPLVPALTRLLVDIVRWLDDCDDDEVNPDSAVKMMETIGWALLQLPSDQRRRFLQVITDLAEAEQEPAVRDFLKSFPLDIGMIEDEES</sequence>
<proteinExistence type="predicted"/>
<dbReference type="KEGG" id="sfy:GFH48_28030"/>
<reference evidence="1 2" key="1">
    <citation type="submission" date="2019-10" db="EMBL/GenBank/DDBJ databases">
        <title>A novel species.</title>
        <authorList>
            <person name="Gao J."/>
        </authorList>
    </citation>
    <scope>NUCLEOTIDE SEQUENCE [LARGE SCALE GENOMIC DNA]</scope>
    <source>
        <strain evidence="1 2">QMT-28</strain>
    </source>
</reference>
<gene>
    <name evidence="1" type="ORF">GFH48_28030</name>
</gene>
<evidence type="ECO:0000313" key="1">
    <source>
        <dbReference type="EMBL" id="QFZ78986.1"/>
    </source>
</evidence>